<dbReference type="Proteomes" id="UP000038009">
    <property type="component" value="Unassembled WGS sequence"/>
</dbReference>
<dbReference type="InterPro" id="IPR042512">
    <property type="entry name" value="TLCD5"/>
</dbReference>
<feature type="transmembrane region" description="Helical" evidence="6">
    <location>
        <begin position="69"/>
        <end position="88"/>
    </location>
</feature>
<protein>
    <recommendedName>
        <fullName evidence="7">TLC domain-containing protein</fullName>
    </recommendedName>
</protein>
<evidence type="ECO:0000259" key="7">
    <source>
        <dbReference type="PROSITE" id="PS50922"/>
    </source>
</evidence>
<keyword evidence="4 5" id="KW-0472">Membrane</keyword>
<feature type="transmembrane region" description="Helical" evidence="6">
    <location>
        <begin position="226"/>
        <end position="249"/>
    </location>
</feature>
<comment type="subcellular location">
    <subcellularLocation>
        <location evidence="1">Membrane</location>
        <topology evidence="1">Multi-pass membrane protein</topology>
    </subcellularLocation>
</comment>
<evidence type="ECO:0000256" key="1">
    <source>
        <dbReference type="ARBA" id="ARBA00004141"/>
    </source>
</evidence>
<keyword evidence="9" id="KW-1185">Reference proteome</keyword>
<evidence type="ECO:0000313" key="9">
    <source>
        <dbReference type="Proteomes" id="UP000038009"/>
    </source>
</evidence>
<dbReference type="OMA" id="PVPMQWV"/>
<evidence type="ECO:0000256" key="3">
    <source>
        <dbReference type="ARBA" id="ARBA00022989"/>
    </source>
</evidence>
<dbReference type="EMBL" id="LJSK01000009">
    <property type="protein sequence ID" value="KPI90162.1"/>
    <property type="molecule type" value="Genomic_DNA"/>
</dbReference>
<keyword evidence="2 5" id="KW-0812">Transmembrane</keyword>
<sequence length="269" mass="30356">MADAVNNTTCSVGASALSTELRYTILALWAVFFVVSFHCAWAAFQFCWPRFLSFNVSRQADNCSRVNSTIHALIVAPALLYGIGTTSWSSTLEPQDSSSFLQATILVSLGYLIVDLFVVIIYRVPMWVIFAIHHTMALVPYLLYYFTSCNYGLYILSAYMLVEITNVPLNAMEWMREAGNIDGLVYPLLLHLTAAMWVVFRMASPLCCLYVTYKIYLPSVNYPICLWPSQVCGVLVNVFCFAGFFVVIVKNISEYWRRPANSETAKPLM</sequence>
<organism evidence="8 9">
    <name type="scientific">Leptomonas seymouri</name>
    <dbReference type="NCBI Taxonomy" id="5684"/>
    <lineage>
        <taxon>Eukaryota</taxon>
        <taxon>Discoba</taxon>
        <taxon>Euglenozoa</taxon>
        <taxon>Kinetoplastea</taxon>
        <taxon>Metakinetoplastina</taxon>
        <taxon>Trypanosomatida</taxon>
        <taxon>Trypanosomatidae</taxon>
        <taxon>Leishmaniinae</taxon>
        <taxon>Leptomonas</taxon>
    </lineage>
</organism>
<feature type="transmembrane region" description="Helical" evidence="6">
    <location>
        <begin position="152"/>
        <end position="172"/>
    </location>
</feature>
<proteinExistence type="predicted"/>
<dbReference type="VEuPathDB" id="TriTrypDB:Lsey_0009_0110"/>
<feature type="transmembrane region" description="Helical" evidence="6">
    <location>
        <begin position="184"/>
        <end position="206"/>
    </location>
</feature>
<dbReference type="InterPro" id="IPR006634">
    <property type="entry name" value="TLC-dom"/>
</dbReference>
<evidence type="ECO:0000256" key="4">
    <source>
        <dbReference type="ARBA" id="ARBA00023136"/>
    </source>
</evidence>
<evidence type="ECO:0000256" key="6">
    <source>
        <dbReference type="SAM" id="Phobius"/>
    </source>
</evidence>
<dbReference type="OrthoDB" id="433501at2759"/>
<evidence type="ECO:0000256" key="5">
    <source>
        <dbReference type="PROSITE-ProRule" id="PRU00205"/>
    </source>
</evidence>
<reference evidence="8 9" key="1">
    <citation type="journal article" date="2015" name="PLoS Pathog.">
        <title>Leptomonas seymouri: Adaptations to the Dixenous Life Cycle Analyzed by Genome Sequencing, Transcriptome Profiling and Co-infection with Leishmania donovani.</title>
        <authorList>
            <person name="Kraeva N."/>
            <person name="Butenko A."/>
            <person name="Hlavacova J."/>
            <person name="Kostygov A."/>
            <person name="Myskova J."/>
            <person name="Grybchuk D."/>
            <person name="Lestinova T."/>
            <person name="Votypka J."/>
            <person name="Volf P."/>
            <person name="Opperdoes F."/>
            <person name="Flegontov P."/>
            <person name="Lukes J."/>
            <person name="Yurchenko V."/>
        </authorList>
    </citation>
    <scope>NUCLEOTIDE SEQUENCE [LARGE SCALE GENOMIC DNA]</scope>
    <source>
        <strain evidence="8 9">ATCC 30220</strain>
    </source>
</reference>
<dbReference type="GO" id="GO:0016020">
    <property type="term" value="C:membrane"/>
    <property type="evidence" value="ECO:0007669"/>
    <property type="project" value="UniProtKB-SubCell"/>
</dbReference>
<dbReference type="AlphaFoldDB" id="A0A0N1PFA4"/>
<keyword evidence="3 6" id="KW-1133">Transmembrane helix</keyword>
<evidence type="ECO:0000313" key="8">
    <source>
        <dbReference type="EMBL" id="KPI90162.1"/>
    </source>
</evidence>
<feature type="transmembrane region" description="Helical" evidence="6">
    <location>
        <begin position="26"/>
        <end position="48"/>
    </location>
</feature>
<gene>
    <name evidence="8" type="ORF">ABL78_0680</name>
</gene>
<comment type="caution">
    <text evidence="8">The sequence shown here is derived from an EMBL/GenBank/DDBJ whole genome shotgun (WGS) entry which is preliminary data.</text>
</comment>
<accession>A0A0N1PFA4</accession>
<dbReference type="PANTHER" id="PTHR31898:SF1">
    <property type="entry name" value="TLC DOMAIN-CONTAINING PROTEIN 5"/>
    <property type="match status" value="1"/>
</dbReference>
<feature type="domain" description="TLC" evidence="7">
    <location>
        <begin position="57"/>
        <end position="240"/>
    </location>
</feature>
<name>A0A0N1PFA4_LEPSE</name>
<feature type="transmembrane region" description="Helical" evidence="6">
    <location>
        <begin position="100"/>
        <end position="120"/>
    </location>
</feature>
<dbReference type="PROSITE" id="PS50922">
    <property type="entry name" value="TLC"/>
    <property type="match status" value="1"/>
</dbReference>
<evidence type="ECO:0000256" key="2">
    <source>
        <dbReference type="ARBA" id="ARBA00022692"/>
    </source>
</evidence>
<feature type="transmembrane region" description="Helical" evidence="6">
    <location>
        <begin position="127"/>
        <end position="146"/>
    </location>
</feature>
<dbReference type="PANTHER" id="PTHR31898">
    <property type="entry name" value="TRANSMEMBRANE PROTEIN 136"/>
    <property type="match status" value="1"/>
</dbReference>